<gene>
    <name evidence="10" type="ORF">H9L19_06915</name>
</gene>
<keyword evidence="5 10" id="KW-0808">Transferase</keyword>
<evidence type="ECO:0000256" key="5">
    <source>
        <dbReference type="ARBA" id="ARBA00022679"/>
    </source>
</evidence>
<dbReference type="PROSITE" id="PS00374">
    <property type="entry name" value="MGMT"/>
    <property type="match status" value="1"/>
</dbReference>
<name>A0A7G9T4S4_9LACO</name>
<comment type="similarity">
    <text evidence="2">Belongs to the MGMT family.</text>
</comment>
<evidence type="ECO:0000256" key="8">
    <source>
        <dbReference type="ARBA" id="ARBA00049348"/>
    </source>
</evidence>
<dbReference type="InterPro" id="IPR036217">
    <property type="entry name" value="MethylDNA_cys_MeTrfase_DNAb"/>
</dbReference>
<sequence>MVYYETQPFFQGQITLFQSDSKLVFVSLAENAVEEFHLFYPALDLQPGSVDAMINFLGYAQNREVDFSYVAFDFLQGTPFQRTVWQFLMSVKVGTTITYQDVAFAIKKPNAIRAVATAVGKNPLTIMIPCHRIVPKAGGTGRYRYGEKWKNELLRHEN</sequence>
<organism evidence="10 11">
    <name type="scientific">Weissella diestrammenae</name>
    <dbReference type="NCBI Taxonomy" id="1162633"/>
    <lineage>
        <taxon>Bacteria</taxon>
        <taxon>Bacillati</taxon>
        <taxon>Bacillota</taxon>
        <taxon>Bacilli</taxon>
        <taxon>Lactobacillales</taxon>
        <taxon>Lactobacillaceae</taxon>
        <taxon>Weissella</taxon>
    </lineage>
</organism>
<evidence type="ECO:0000256" key="1">
    <source>
        <dbReference type="ARBA" id="ARBA00001286"/>
    </source>
</evidence>
<dbReference type="RefSeq" id="WP_187528934.1">
    <property type="nucleotide sequence ID" value="NZ_CP060724.1"/>
</dbReference>
<evidence type="ECO:0000256" key="7">
    <source>
        <dbReference type="ARBA" id="ARBA00023204"/>
    </source>
</evidence>
<dbReference type="PANTHER" id="PTHR10815">
    <property type="entry name" value="METHYLATED-DNA--PROTEIN-CYSTEINE METHYLTRANSFERASE"/>
    <property type="match status" value="1"/>
</dbReference>
<evidence type="ECO:0000256" key="3">
    <source>
        <dbReference type="ARBA" id="ARBA00011918"/>
    </source>
</evidence>
<proteinExistence type="inferred from homology"/>
<keyword evidence="7" id="KW-0234">DNA repair</keyword>
<dbReference type="PANTHER" id="PTHR10815:SF13">
    <property type="entry name" value="METHYLATED-DNA--PROTEIN-CYSTEINE METHYLTRANSFERASE"/>
    <property type="match status" value="1"/>
</dbReference>
<dbReference type="CDD" id="cd06445">
    <property type="entry name" value="ATase"/>
    <property type="match status" value="1"/>
</dbReference>
<evidence type="ECO:0000256" key="4">
    <source>
        <dbReference type="ARBA" id="ARBA00022603"/>
    </source>
</evidence>
<dbReference type="NCBIfam" id="TIGR00589">
    <property type="entry name" value="ogt"/>
    <property type="match status" value="1"/>
</dbReference>
<keyword evidence="4 10" id="KW-0489">Methyltransferase</keyword>
<comment type="catalytic activity">
    <reaction evidence="1">
        <text>a 4-O-methyl-thymidine in DNA + L-cysteinyl-[protein] = a thymidine in DNA + S-methyl-L-cysteinyl-[protein]</text>
        <dbReference type="Rhea" id="RHEA:53428"/>
        <dbReference type="Rhea" id="RHEA-COMP:10131"/>
        <dbReference type="Rhea" id="RHEA-COMP:10132"/>
        <dbReference type="Rhea" id="RHEA-COMP:13555"/>
        <dbReference type="Rhea" id="RHEA-COMP:13556"/>
        <dbReference type="ChEBI" id="CHEBI:29950"/>
        <dbReference type="ChEBI" id="CHEBI:82612"/>
        <dbReference type="ChEBI" id="CHEBI:137386"/>
        <dbReference type="ChEBI" id="CHEBI:137387"/>
        <dbReference type="EC" id="2.1.1.63"/>
    </reaction>
</comment>
<dbReference type="KEGG" id="wdi:H9L19_06915"/>
<reference evidence="10 11" key="1">
    <citation type="submission" date="2020-08" db="EMBL/GenBank/DDBJ databases">
        <title>Genome sequence of Weissella diestrammenae KACC 16890T.</title>
        <authorList>
            <person name="Hyun D.-W."/>
            <person name="Bae J.-W."/>
        </authorList>
    </citation>
    <scope>NUCLEOTIDE SEQUENCE [LARGE SCALE GENOMIC DNA]</scope>
    <source>
        <strain evidence="10 11">KACC 16890</strain>
    </source>
</reference>
<accession>A0A7G9T4S4</accession>
<keyword evidence="6" id="KW-0227">DNA damage</keyword>
<evidence type="ECO:0000313" key="10">
    <source>
        <dbReference type="EMBL" id="QNN75099.1"/>
    </source>
</evidence>
<dbReference type="InterPro" id="IPR036388">
    <property type="entry name" value="WH-like_DNA-bd_sf"/>
</dbReference>
<protein>
    <recommendedName>
        <fullName evidence="3">methylated-DNA--[protein]-cysteine S-methyltransferase</fullName>
        <ecNumber evidence="3">2.1.1.63</ecNumber>
    </recommendedName>
</protein>
<dbReference type="GO" id="GO:0032259">
    <property type="term" value="P:methylation"/>
    <property type="evidence" value="ECO:0007669"/>
    <property type="project" value="UniProtKB-KW"/>
</dbReference>
<dbReference type="EC" id="2.1.1.63" evidence="3"/>
<comment type="catalytic activity">
    <reaction evidence="8">
        <text>a 6-O-methyl-2'-deoxyguanosine in DNA + L-cysteinyl-[protein] = S-methyl-L-cysteinyl-[protein] + a 2'-deoxyguanosine in DNA</text>
        <dbReference type="Rhea" id="RHEA:24000"/>
        <dbReference type="Rhea" id="RHEA-COMP:10131"/>
        <dbReference type="Rhea" id="RHEA-COMP:10132"/>
        <dbReference type="Rhea" id="RHEA-COMP:11367"/>
        <dbReference type="Rhea" id="RHEA-COMP:11368"/>
        <dbReference type="ChEBI" id="CHEBI:29950"/>
        <dbReference type="ChEBI" id="CHEBI:82612"/>
        <dbReference type="ChEBI" id="CHEBI:85445"/>
        <dbReference type="ChEBI" id="CHEBI:85448"/>
        <dbReference type="EC" id="2.1.1.63"/>
    </reaction>
</comment>
<dbReference type="InterPro" id="IPR001497">
    <property type="entry name" value="MethylDNA_cys_MeTrfase_AS"/>
</dbReference>
<dbReference type="SUPFAM" id="SSF46767">
    <property type="entry name" value="Methylated DNA-protein cysteine methyltransferase, C-terminal domain"/>
    <property type="match status" value="1"/>
</dbReference>
<dbReference type="FunFam" id="1.10.10.10:FF:000214">
    <property type="entry name" value="Methylated-DNA--protein-cysteine methyltransferase"/>
    <property type="match status" value="1"/>
</dbReference>
<keyword evidence="11" id="KW-1185">Reference proteome</keyword>
<evidence type="ECO:0000313" key="11">
    <source>
        <dbReference type="Proteomes" id="UP000515800"/>
    </source>
</evidence>
<evidence type="ECO:0000256" key="2">
    <source>
        <dbReference type="ARBA" id="ARBA00008711"/>
    </source>
</evidence>
<dbReference type="GO" id="GO:0003908">
    <property type="term" value="F:methylated-DNA-[protein]-cysteine S-methyltransferase activity"/>
    <property type="evidence" value="ECO:0007669"/>
    <property type="project" value="UniProtKB-EC"/>
</dbReference>
<dbReference type="Proteomes" id="UP000515800">
    <property type="component" value="Chromosome"/>
</dbReference>
<dbReference type="InterPro" id="IPR014048">
    <property type="entry name" value="MethylDNA_cys_MeTrfase_DNA-bd"/>
</dbReference>
<dbReference type="GO" id="GO:0006281">
    <property type="term" value="P:DNA repair"/>
    <property type="evidence" value="ECO:0007669"/>
    <property type="project" value="UniProtKB-KW"/>
</dbReference>
<dbReference type="AlphaFoldDB" id="A0A7G9T4S4"/>
<dbReference type="Pfam" id="PF01035">
    <property type="entry name" value="DNA_binding_1"/>
    <property type="match status" value="1"/>
</dbReference>
<dbReference type="Gene3D" id="1.10.10.10">
    <property type="entry name" value="Winged helix-like DNA-binding domain superfamily/Winged helix DNA-binding domain"/>
    <property type="match status" value="1"/>
</dbReference>
<feature type="domain" description="Methylated-DNA-[protein]-cysteine S-methyltransferase DNA binding" evidence="9">
    <location>
        <begin position="79"/>
        <end position="158"/>
    </location>
</feature>
<dbReference type="EMBL" id="CP060724">
    <property type="protein sequence ID" value="QNN75099.1"/>
    <property type="molecule type" value="Genomic_DNA"/>
</dbReference>
<evidence type="ECO:0000259" key="9">
    <source>
        <dbReference type="Pfam" id="PF01035"/>
    </source>
</evidence>
<evidence type="ECO:0000256" key="6">
    <source>
        <dbReference type="ARBA" id="ARBA00022763"/>
    </source>
</evidence>